<feature type="domain" description="AP2/ERF" evidence="7">
    <location>
        <begin position="221"/>
        <end position="277"/>
    </location>
</feature>
<protein>
    <recommendedName>
        <fullName evidence="7">AP2/ERF domain-containing protein</fullName>
    </recommendedName>
</protein>
<keyword evidence="2" id="KW-0805">Transcription regulation</keyword>
<reference evidence="8 9" key="1">
    <citation type="journal article" date="2024" name="Nat. Commun.">
        <title>Phylogenomics reveals the evolutionary origins of lichenization in chlorophyte algae.</title>
        <authorList>
            <person name="Puginier C."/>
            <person name="Libourel C."/>
            <person name="Otte J."/>
            <person name="Skaloud P."/>
            <person name="Haon M."/>
            <person name="Grisel S."/>
            <person name="Petersen M."/>
            <person name="Berrin J.G."/>
            <person name="Delaux P.M."/>
            <person name="Dal Grande F."/>
            <person name="Keller J."/>
        </authorList>
    </citation>
    <scope>NUCLEOTIDE SEQUENCE [LARGE SCALE GENOMIC DNA]</scope>
    <source>
        <strain evidence="8 9">SAG 245.80</strain>
    </source>
</reference>
<dbReference type="GO" id="GO:0003677">
    <property type="term" value="F:DNA binding"/>
    <property type="evidence" value="ECO:0007669"/>
    <property type="project" value="UniProtKB-KW"/>
</dbReference>
<dbReference type="GO" id="GO:0003700">
    <property type="term" value="F:DNA-binding transcription factor activity"/>
    <property type="evidence" value="ECO:0007669"/>
    <property type="project" value="InterPro"/>
</dbReference>
<dbReference type="Gene3D" id="3.30.730.10">
    <property type="entry name" value="AP2/ERF domain"/>
    <property type="match status" value="2"/>
</dbReference>
<comment type="caution">
    <text evidence="8">The sequence shown here is derived from an EMBL/GenBank/DDBJ whole genome shotgun (WGS) entry which is preliminary data.</text>
</comment>
<evidence type="ECO:0000259" key="7">
    <source>
        <dbReference type="PROSITE" id="PS51032"/>
    </source>
</evidence>
<dbReference type="GO" id="GO:0005634">
    <property type="term" value="C:nucleus"/>
    <property type="evidence" value="ECO:0007669"/>
    <property type="project" value="UniProtKB-SubCell"/>
</dbReference>
<name>A0AAW1QH40_9CHLO</name>
<dbReference type="InterPro" id="IPR036955">
    <property type="entry name" value="AP2/ERF_dom_sf"/>
</dbReference>
<evidence type="ECO:0000256" key="4">
    <source>
        <dbReference type="ARBA" id="ARBA00023163"/>
    </source>
</evidence>
<keyword evidence="5" id="KW-0539">Nucleus</keyword>
<sequence>MEEERKGRVRRPSDTGAENYFAGVFAALGREGQRADREGCRSPPDLAALAPPSAPGPAPPGESQAVLLGAIKLLLGCVETRLAPPGAGAAGRPAPHGPSPVHDAVFEAALALYRHGADGPDTATSRTGHPLLSAPEPREATPPPPPRVRVQRRAAAAAEASIRASKRALEGSAEPESPPPTRARRMGSRHSHAHTLFGGSDGAERPARPRGGAGAGTASSPFRGVSRHRLTQRWEASLWLTGKQLYLGGFESEEDAAHAYDLAALACKGRGVPTNFPASHYRAELAEVASYSQEEIVAWVRRRSSAFSRGRSRFRGVSGQQGRWEARIGTFAGRKNVSFGIWETEEHAARQYDRALIVEKGRAAKTNFPLATYEAEVVQFEALLRERCGSAGSPTAMALAAKLTLPLEAPALQAAKAPAVPERNKGGRPRNNAASLIYAEALRHALATSAPRRASRASSSDD</sequence>
<evidence type="ECO:0000313" key="9">
    <source>
        <dbReference type="Proteomes" id="UP001445335"/>
    </source>
</evidence>
<feature type="compositionally biased region" description="Low complexity" evidence="6">
    <location>
        <begin position="42"/>
        <end position="51"/>
    </location>
</feature>
<gene>
    <name evidence="8" type="ORF">WJX81_001839</name>
</gene>
<dbReference type="PANTHER" id="PTHR32467:SF90">
    <property type="entry name" value="AP2-LIKE ETHYLENE-RESPONSIVE TRANSCRIPTION FACTOR AIL1"/>
    <property type="match status" value="1"/>
</dbReference>
<evidence type="ECO:0000313" key="8">
    <source>
        <dbReference type="EMBL" id="KAK9820637.1"/>
    </source>
</evidence>
<accession>A0AAW1QH40</accession>
<organism evidence="8 9">
    <name type="scientific">Elliptochloris bilobata</name>
    <dbReference type="NCBI Taxonomy" id="381761"/>
    <lineage>
        <taxon>Eukaryota</taxon>
        <taxon>Viridiplantae</taxon>
        <taxon>Chlorophyta</taxon>
        <taxon>core chlorophytes</taxon>
        <taxon>Trebouxiophyceae</taxon>
        <taxon>Trebouxiophyceae incertae sedis</taxon>
        <taxon>Elliptochloris clade</taxon>
        <taxon>Elliptochloris</taxon>
    </lineage>
</organism>
<dbReference type="SMART" id="SM00380">
    <property type="entry name" value="AP2"/>
    <property type="match status" value="2"/>
</dbReference>
<keyword evidence="4" id="KW-0804">Transcription</keyword>
<dbReference type="PANTHER" id="PTHR32467">
    <property type="entry name" value="AP2-LIKE ETHYLENE-RESPONSIVE TRANSCRIPTION FACTOR"/>
    <property type="match status" value="1"/>
</dbReference>
<comment type="subcellular location">
    <subcellularLocation>
        <location evidence="1">Nucleus</location>
    </subcellularLocation>
</comment>
<proteinExistence type="predicted"/>
<dbReference type="EMBL" id="JALJOU010000115">
    <property type="protein sequence ID" value="KAK9820637.1"/>
    <property type="molecule type" value="Genomic_DNA"/>
</dbReference>
<keyword evidence="3" id="KW-0238">DNA-binding</keyword>
<evidence type="ECO:0000256" key="1">
    <source>
        <dbReference type="ARBA" id="ARBA00004123"/>
    </source>
</evidence>
<keyword evidence="9" id="KW-1185">Reference proteome</keyword>
<feature type="domain" description="AP2/ERF" evidence="7">
    <location>
        <begin position="307"/>
        <end position="369"/>
    </location>
</feature>
<feature type="region of interest" description="Disordered" evidence="6">
    <location>
        <begin position="116"/>
        <end position="227"/>
    </location>
</feature>
<dbReference type="SUPFAM" id="SSF54171">
    <property type="entry name" value="DNA-binding domain"/>
    <property type="match status" value="2"/>
</dbReference>
<dbReference type="PROSITE" id="PS51032">
    <property type="entry name" value="AP2_ERF"/>
    <property type="match status" value="2"/>
</dbReference>
<feature type="compositionally biased region" description="Low complexity" evidence="6">
    <location>
        <begin position="153"/>
        <end position="163"/>
    </location>
</feature>
<evidence type="ECO:0000256" key="3">
    <source>
        <dbReference type="ARBA" id="ARBA00023125"/>
    </source>
</evidence>
<dbReference type="CDD" id="cd00018">
    <property type="entry name" value="AP2"/>
    <property type="match status" value="1"/>
</dbReference>
<dbReference type="AlphaFoldDB" id="A0AAW1QH40"/>
<evidence type="ECO:0000256" key="6">
    <source>
        <dbReference type="SAM" id="MobiDB-lite"/>
    </source>
</evidence>
<evidence type="ECO:0000256" key="5">
    <source>
        <dbReference type="ARBA" id="ARBA00023242"/>
    </source>
</evidence>
<feature type="compositionally biased region" description="Basic residues" evidence="6">
    <location>
        <begin position="182"/>
        <end position="193"/>
    </location>
</feature>
<dbReference type="Proteomes" id="UP001445335">
    <property type="component" value="Unassembled WGS sequence"/>
</dbReference>
<dbReference type="InterPro" id="IPR001471">
    <property type="entry name" value="AP2/ERF_dom"/>
</dbReference>
<feature type="region of interest" description="Disordered" evidence="6">
    <location>
        <begin position="32"/>
        <end position="63"/>
    </location>
</feature>
<evidence type="ECO:0000256" key="2">
    <source>
        <dbReference type="ARBA" id="ARBA00023015"/>
    </source>
</evidence>
<dbReference type="InterPro" id="IPR016177">
    <property type="entry name" value="DNA-bd_dom_sf"/>
</dbReference>